<name>A0A2S7XVF6_BEABA</name>
<evidence type="ECO:0000313" key="2">
    <source>
        <dbReference type="Proteomes" id="UP000237441"/>
    </source>
</evidence>
<evidence type="ECO:0000313" key="1">
    <source>
        <dbReference type="EMBL" id="PQK07928.1"/>
    </source>
</evidence>
<dbReference type="AlphaFoldDB" id="A0A2S7XVF6"/>
<dbReference type="Proteomes" id="UP000237441">
    <property type="component" value="Unassembled WGS sequence"/>
</dbReference>
<comment type="caution">
    <text evidence="1">The sequence shown here is derived from an EMBL/GenBank/DDBJ whole genome shotgun (WGS) entry which is preliminary data.</text>
</comment>
<dbReference type="EMBL" id="JRHA01000001">
    <property type="protein sequence ID" value="PQK07928.1"/>
    <property type="molecule type" value="Genomic_DNA"/>
</dbReference>
<sequence>MTSGLFPNIRAHSTTCSYHPISRETSTFGGFTSKAASCLREKSSIPRKLCLLHSVVFNYCLARQATMP</sequence>
<proteinExistence type="predicted"/>
<gene>
    <name evidence="1" type="ORF">BB8028_0001g00090</name>
</gene>
<protein>
    <submittedName>
        <fullName evidence="1">Uncharacterized protein</fullName>
    </submittedName>
</protein>
<accession>A0A2S7XVF6</accession>
<organism evidence="1 2">
    <name type="scientific">Beauveria bassiana</name>
    <name type="common">White muscardine disease fungus</name>
    <name type="synonym">Tritirachium shiotae</name>
    <dbReference type="NCBI Taxonomy" id="176275"/>
    <lineage>
        <taxon>Eukaryota</taxon>
        <taxon>Fungi</taxon>
        <taxon>Dikarya</taxon>
        <taxon>Ascomycota</taxon>
        <taxon>Pezizomycotina</taxon>
        <taxon>Sordariomycetes</taxon>
        <taxon>Hypocreomycetidae</taxon>
        <taxon>Hypocreales</taxon>
        <taxon>Cordycipitaceae</taxon>
        <taxon>Beauveria</taxon>
    </lineage>
</organism>
<reference evidence="1 2" key="1">
    <citation type="submission" date="2016-07" db="EMBL/GenBank/DDBJ databases">
        <title>Comparative genomics of the entomopathogenic fungus Beauveria bassiana.</title>
        <authorList>
            <person name="Valero Jimenez C.A."/>
            <person name="Zwaan B.J."/>
            <person name="Van Kan J.A."/>
            <person name="Takken W."/>
            <person name="Debets A.J."/>
            <person name="Schoustra S.E."/>
            <person name="Koenraadt C.J."/>
        </authorList>
    </citation>
    <scope>NUCLEOTIDE SEQUENCE [LARGE SCALE GENOMIC DNA]</scope>
    <source>
        <strain evidence="1 2">ARSEF 8028</strain>
    </source>
</reference>